<dbReference type="HOGENOM" id="CLU_2733800_0_0_9"/>
<dbReference type="EMBL" id="AJDQ01000002">
    <property type="protein sequence ID" value="EOI58999.1"/>
    <property type="molecule type" value="Genomic_DNA"/>
</dbReference>
<sequence>MLKHPKATEDAIGCGTNFSQVIQKPLKNLKKTGKNESFSLKRGEFVFLLLTIKAHHVVPVTVMIIHAVALS</sequence>
<feature type="transmembrane region" description="Helical" evidence="1">
    <location>
        <begin position="45"/>
        <end position="69"/>
    </location>
</feature>
<evidence type="ECO:0000313" key="2">
    <source>
        <dbReference type="EMBL" id="EOI58999.1"/>
    </source>
</evidence>
<name>R2XVP4_9ENTE</name>
<comment type="caution">
    <text evidence="2">The sequence shown here is derived from an EMBL/GenBank/DDBJ whole genome shotgun (WGS) entry which is preliminary data.</text>
</comment>
<dbReference type="Proteomes" id="UP000014160">
    <property type="component" value="Unassembled WGS sequence"/>
</dbReference>
<keyword evidence="5" id="KW-1185">Reference proteome</keyword>
<evidence type="ECO:0000313" key="5">
    <source>
        <dbReference type="Proteomes" id="UP000014160"/>
    </source>
</evidence>
<accession>R2XVP4</accession>
<dbReference type="Proteomes" id="UP000013750">
    <property type="component" value="Unassembled WGS sequence"/>
</dbReference>
<evidence type="ECO:0000256" key="1">
    <source>
        <dbReference type="SAM" id="Phobius"/>
    </source>
</evidence>
<keyword evidence="1" id="KW-1133">Transmembrane helix</keyword>
<dbReference type="AlphaFoldDB" id="R2XVP4"/>
<organism evidence="2 4">
    <name type="scientific">Enterococcus gilvus ATCC BAA-350</name>
    <dbReference type="NCBI Taxonomy" id="1158614"/>
    <lineage>
        <taxon>Bacteria</taxon>
        <taxon>Bacillati</taxon>
        <taxon>Bacillota</taxon>
        <taxon>Bacilli</taxon>
        <taxon>Lactobacillales</taxon>
        <taxon>Enterococcaceae</taxon>
        <taxon>Enterococcus</taxon>
    </lineage>
</organism>
<reference evidence="2 4" key="1">
    <citation type="submission" date="2013-02" db="EMBL/GenBank/DDBJ databases">
        <title>The Genome Sequence of Enterococcus gilvus ATCC BAA-350.</title>
        <authorList>
            <consortium name="The Broad Institute Genome Sequencing Platform"/>
            <consortium name="The Broad Institute Genome Sequencing Center for Infectious Disease"/>
            <person name="Earl A.M."/>
            <person name="Gilmore M.S."/>
            <person name="Lebreton F."/>
            <person name="Walker B."/>
            <person name="Young S.K."/>
            <person name="Zeng Q."/>
            <person name="Gargeya S."/>
            <person name="Fitzgerald M."/>
            <person name="Haas B."/>
            <person name="Abouelleil A."/>
            <person name="Alvarado L."/>
            <person name="Arachchi H.M."/>
            <person name="Berlin A.M."/>
            <person name="Chapman S.B."/>
            <person name="Dewar J."/>
            <person name="Goldberg J."/>
            <person name="Griggs A."/>
            <person name="Gujja S."/>
            <person name="Hansen M."/>
            <person name="Howarth C."/>
            <person name="Imamovic A."/>
            <person name="Larimer J."/>
            <person name="McCowan C."/>
            <person name="Murphy C."/>
            <person name="Neiman D."/>
            <person name="Pearson M."/>
            <person name="Priest M."/>
            <person name="Roberts A."/>
            <person name="Saif S."/>
            <person name="Shea T."/>
            <person name="Sisk P."/>
            <person name="Sykes S."/>
            <person name="Wortman J."/>
            <person name="Nusbaum C."/>
            <person name="Birren B."/>
        </authorList>
    </citation>
    <scope>NUCLEOTIDE SEQUENCE [LARGE SCALE GENOMIC DNA]</scope>
    <source>
        <strain evidence="2 4">ATCC BAA-350</strain>
    </source>
</reference>
<keyword evidence="1" id="KW-0812">Transmembrane</keyword>
<gene>
    <name evidence="3" type="ORF">I592_03262</name>
    <name evidence="2" type="ORF">UKC_00185</name>
</gene>
<keyword evidence="1" id="KW-0472">Membrane</keyword>
<evidence type="ECO:0000313" key="3">
    <source>
        <dbReference type="EMBL" id="EOW79124.1"/>
    </source>
</evidence>
<protein>
    <submittedName>
        <fullName evidence="2">Uncharacterized protein</fullName>
    </submittedName>
</protein>
<evidence type="ECO:0000313" key="4">
    <source>
        <dbReference type="Proteomes" id="UP000013750"/>
    </source>
</evidence>
<dbReference type="EMBL" id="ASWH01000002">
    <property type="protein sequence ID" value="EOW79124.1"/>
    <property type="molecule type" value="Genomic_DNA"/>
</dbReference>
<proteinExistence type="predicted"/>
<reference evidence="3 5" key="2">
    <citation type="submission" date="2013-03" db="EMBL/GenBank/DDBJ databases">
        <title>The Genome Sequence of Enterococcus gilvus ATCC BAA-350 (PacBio/Illumina hybrid assembly).</title>
        <authorList>
            <consortium name="The Broad Institute Genomics Platform"/>
            <consortium name="The Broad Institute Genome Sequencing Center for Infectious Disease"/>
            <person name="Earl A."/>
            <person name="Russ C."/>
            <person name="Gilmore M."/>
            <person name="Surin D."/>
            <person name="Walker B."/>
            <person name="Young S."/>
            <person name="Zeng Q."/>
            <person name="Gargeya S."/>
            <person name="Fitzgerald M."/>
            <person name="Haas B."/>
            <person name="Abouelleil A."/>
            <person name="Allen A.W."/>
            <person name="Alvarado L."/>
            <person name="Arachchi H.M."/>
            <person name="Berlin A.M."/>
            <person name="Chapman S.B."/>
            <person name="Gainer-Dewar J."/>
            <person name="Goldberg J."/>
            <person name="Griggs A."/>
            <person name="Gujja S."/>
            <person name="Hansen M."/>
            <person name="Howarth C."/>
            <person name="Imamovic A."/>
            <person name="Ireland A."/>
            <person name="Larimer J."/>
            <person name="McCowan C."/>
            <person name="Murphy C."/>
            <person name="Pearson M."/>
            <person name="Poon T.W."/>
            <person name="Priest M."/>
            <person name="Roberts A."/>
            <person name="Saif S."/>
            <person name="Shea T."/>
            <person name="Sisk P."/>
            <person name="Sykes S."/>
            <person name="Wortman J."/>
            <person name="Nusbaum C."/>
            <person name="Birren B."/>
        </authorList>
    </citation>
    <scope>NUCLEOTIDE SEQUENCE [LARGE SCALE GENOMIC DNA]</scope>
    <source>
        <strain evidence="3 5">ATCC BAA-350</strain>
    </source>
</reference>